<dbReference type="EMBL" id="DXIE01000026">
    <property type="protein sequence ID" value="HIV61953.1"/>
    <property type="molecule type" value="Genomic_DNA"/>
</dbReference>
<comment type="caution">
    <text evidence="3">The sequence shown here is derived from an EMBL/GenBank/DDBJ whole genome shotgun (WGS) entry which is preliminary data.</text>
</comment>
<dbReference type="InterPro" id="IPR027417">
    <property type="entry name" value="P-loop_NTPase"/>
</dbReference>
<organism evidence="3 4">
    <name type="scientific">Candidatus Butyricicoccus avistercoris</name>
    <dbReference type="NCBI Taxonomy" id="2838518"/>
    <lineage>
        <taxon>Bacteria</taxon>
        <taxon>Bacillati</taxon>
        <taxon>Bacillota</taxon>
        <taxon>Clostridia</taxon>
        <taxon>Eubacteriales</taxon>
        <taxon>Butyricicoccaceae</taxon>
        <taxon>Butyricicoccus</taxon>
    </lineage>
</organism>
<accession>A0A9D1PH05</accession>
<protein>
    <recommendedName>
        <fullName evidence="5">CobW/HypB/UreG nucleotide-binding domain-containing protein</fullName>
    </recommendedName>
</protein>
<dbReference type="PANTHER" id="PTHR40047:SF1">
    <property type="entry name" value="UPF0703 PROTEIN YCGQ"/>
    <property type="match status" value="1"/>
</dbReference>
<evidence type="ECO:0008006" key="5">
    <source>
        <dbReference type="Google" id="ProtNLM"/>
    </source>
</evidence>
<dbReference type="InterPro" id="IPR048447">
    <property type="entry name" value="DUF1980_C"/>
</dbReference>
<reference evidence="3" key="2">
    <citation type="submission" date="2021-04" db="EMBL/GenBank/DDBJ databases">
        <authorList>
            <person name="Gilroy R."/>
        </authorList>
    </citation>
    <scope>NUCLEOTIDE SEQUENCE</scope>
    <source>
        <strain evidence="3">CHK193-4272</strain>
    </source>
</reference>
<dbReference type="InterPro" id="IPR003495">
    <property type="entry name" value="CobW/HypB/UreG_nucleotide-bd"/>
</dbReference>
<dbReference type="AlphaFoldDB" id="A0A9D1PH05"/>
<dbReference type="InterPro" id="IPR052955">
    <property type="entry name" value="UPF0703_membrane_permease"/>
</dbReference>
<evidence type="ECO:0000313" key="4">
    <source>
        <dbReference type="Proteomes" id="UP000886808"/>
    </source>
</evidence>
<dbReference type="Proteomes" id="UP000886808">
    <property type="component" value="Unassembled WGS sequence"/>
</dbReference>
<dbReference type="Gene3D" id="3.40.50.300">
    <property type="entry name" value="P-loop containing nucleotide triphosphate hydrolases"/>
    <property type="match status" value="1"/>
</dbReference>
<dbReference type="SUPFAM" id="SSF52540">
    <property type="entry name" value="P-loop containing nucleoside triphosphate hydrolases"/>
    <property type="match status" value="1"/>
</dbReference>
<sequence length="315" mass="35823">MGIPVYIFTGLLEGGKTTFMKEVLSDPNFTETEKTLIVQLEEGIEEFDDDFLKKCNCSLVAFDEIEDVTIAALKKAVSDNKADRVMIELNGMWDLSEFVDECMPANWELYQVVAAINGSTFELYSANLGQRMFEHITNADLIVFNRCTQKDKDYLHSRNIRAMNPRATIFLDDVDGNSEDYRDNMVMPFDIEADEIDISDEDFGLWYVDASSSPEKYEGKTVKFKSHVFISDKLPKGLIFTGRHGMVCCADDIAYLGFICETGDKFSQIKSKEWYNITAKIHIEELEIYKGAGPVLTLLDIEKATPPKDEIVYFN</sequence>
<dbReference type="PANTHER" id="PTHR40047">
    <property type="entry name" value="UPF0703 PROTEIN YCGQ"/>
    <property type="match status" value="1"/>
</dbReference>
<evidence type="ECO:0000259" key="1">
    <source>
        <dbReference type="Pfam" id="PF02492"/>
    </source>
</evidence>
<dbReference type="Pfam" id="PF02492">
    <property type="entry name" value="cobW"/>
    <property type="match status" value="1"/>
</dbReference>
<gene>
    <name evidence="3" type="ORF">H9746_03775</name>
</gene>
<dbReference type="Pfam" id="PF21537">
    <property type="entry name" value="DUF1980_C"/>
    <property type="match status" value="1"/>
</dbReference>
<feature type="domain" description="DUF1980" evidence="2">
    <location>
        <begin position="186"/>
        <end position="313"/>
    </location>
</feature>
<evidence type="ECO:0000259" key="2">
    <source>
        <dbReference type="Pfam" id="PF21537"/>
    </source>
</evidence>
<proteinExistence type="predicted"/>
<evidence type="ECO:0000313" key="3">
    <source>
        <dbReference type="EMBL" id="HIV61953.1"/>
    </source>
</evidence>
<reference evidence="3" key="1">
    <citation type="journal article" date="2021" name="PeerJ">
        <title>Extensive microbial diversity within the chicken gut microbiome revealed by metagenomics and culture.</title>
        <authorList>
            <person name="Gilroy R."/>
            <person name="Ravi A."/>
            <person name="Getino M."/>
            <person name="Pursley I."/>
            <person name="Horton D.L."/>
            <person name="Alikhan N.F."/>
            <person name="Baker D."/>
            <person name="Gharbi K."/>
            <person name="Hall N."/>
            <person name="Watson M."/>
            <person name="Adriaenssens E.M."/>
            <person name="Foster-Nyarko E."/>
            <person name="Jarju S."/>
            <person name="Secka A."/>
            <person name="Antonio M."/>
            <person name="Oren A."/>
            <person name="Chaudhuri R.R."/>
            <person name="La Ragione R."/>
            <person name="Hildebrand F."/>
            <person name="Pallen M.J."/>
        </authorList>
    </citation>
    <scope>NUCLEOTIDE SEQUENCE</scope>
    <source>
        <strain evidence="3">CHK193-4272</strain>
    </source>
</reference>
<feature type="domain" description="CobW/HypB/UreG nucleotide-binding" evidence="1">
    <location>
        <begin position="4"/>
        <end position="169"/>
    </location>
</feature>
<name>A0A9D1PH05_9FIRM</name>